<reference evidence="3" key="1">
    <citation type="journal article" date="2014" name="Genome Announc.">
        <title>Draft Genome Sequences of Three Alkaliphilic Bacillus Strains, Bacillus wakoensis JCM 9140T, Bacillus akibai JCM 9157T, and Bacillus hemicellulosilyticus JCM 9152T.</title>
        <authorList>
            <person name="Yuki M."/>
            <person name="Oshima K."/>
            <person name="Suda W."/>
            <person name="Oshida Y."/>
            <person name="Kitamura K."/>
            <person name="Iida T."/>
            <person name="Hattori M."/>
            <person name="Ohkuma M."/>
        </authorList>
    </citation>
    <scope>NUCLEOTIDE SEQUENCE [LARGE SCALE GENOMIC DNA]</scope>
    <source>
        <strain evidence="3">JCM 9152</strain>
    </source>
</reference>
<dbReference type="Pfam" id="PF06056">
    <property type="entry name" value="Terminase_5"/>
    <property type="match status" value="1"/>
</dbReference>
<protein>
    <recommendedName>
        <fullName evidence="2">Terminase ATPase subunit N-terminal domain-containing protein</fullName>
    </recommendedName>
</protein>
<evidence type="ECO:0000256" key="1">
    <source>
        <dbReference type="SAM" id="MobiDB-lite"/>
    </source>
</evidence>
<dbReference type="Gene3D" id="1.10.10.60">
    <property type="entry name" value="Homeodomain-like"/>
    <property type="match status" value="1"/>
</dbReference>
<proteinExistence type="predicted"/>
<dbReference type="InterPro" id="IPR009057">
    <property type="entry name" value="Homeodomain-like_sf"/>
</dbReference>
<gene>
    <name evidence="3" type="ORF">JCM9152_3968</name>
</gene>
<dbReference type="OrthoDB" id="7358785at2"/>
<dbReference type="InterPro" id="IPR010332">
    <property type="entry name" value="ATPase_terminase-su_N"/>
</dbReference>
<dbReference type="SUPFAM" id="SSF46689">
    <property type="entry name" value="Homeodomain-like"/>
    <property type="match status" value="1"/>
</dbReference>
<comment type="caution">
    <text evidence="3">The sequence shown here is derived from an EMBL/GenBank/DDBJ whole genome shotgun (WGS) entry which is preliminary data.</text>
</comment>
<name>W4QLD3_9BACI</name>
<dbReference type="AlphaFoldDB" id="W4QLD3"/>
<feature type="region of interest" description="Disordered" evidence="1">
    <location>
        <begin position="43"/>
        <end position="85"/>
    </location>
</feature>
<evidence type="ECO:0000313" key="3">
    <source>
        <dbReference type="EMBL" id="GAE32433.1"/>
    </source>
</evidence>
<evidence type="ECO:0000313" key="4">
    <source>
        <dbReference type="Proteomes" id="UP000018895"/>
    </source>
</evidence>
<sequence length="249" mass="28506">MAEKHIQAEKDYVKGMKYKDIAEKYGVSLNTVKSWKKRYGWNRTRGAPKTKSVHTKKRGAPTGNINAKGNRGGAAPRGNQNASTHGLFSKFLPSETMEIIEVMQERSPADLIYDQIEIQYAAIIRAQQIMFVESKQELVKEIKKQKFENIPTGEGIESVPTETEYEYQFAWDRQATFLTAQSRAMSELRNLIKQFNDMANEDDERRLKLEQMKLNVDKTKAEIEEIRNKDDGGGPVAINIVDEWADENE</sequence>
<dbReference type="Proteomes" id="UP000018895">
    <property type="component" value="Unassembled WGS sequence"/>
</dbReference>
<feature type="domain" description="Terminase ATPase subunit N-terminal" evidence="2">
    <location>
        <begin position="7"/>
        <end position="47"/>
    </location>
</feature>
<dbReference type="EMBL" id="BAUU01000036">
    <property type="protein sequence ID" value="GAE32433.1"/>
    <property type="molecule type" value="Genomic_DNA"/>
</dbReference>
<dbReference type="STRING" id="1236971.JCM9152_3968"/>
<accession>W4QLD3</accession>
<dbReference type="RefSeq" id="WP_035346728.1">
    <property type="nucleotide sequence ID" value="NZ_BAUU01000036.1"/>
</dbReference>
<organism evidence="3 4">
    <name type="scientific">Halalkalibacter hemicellulosilyticusJCM 9152</name>
    <dbReference type="NCBI Taxonomy" id="1236971"/>
    <lineage>
        <taxon>Bacteria</taxon>
        <taxon>Bacillati</taxon>
        <taxon>Bacillota</taxon>
        <taxon>Bacilli</taxon>
        <taxon>Bacillales</taxon>
        <taxon>Bacillaceae</taxon>
        <taxon>Halalkalibacter</taxon>
    </lineage>
</organism>
<dbReference type="NCBIfam" id="NF040601">
    <property type="entry name" value="TerS_not_xtmA"/>
    <property type="match status" value="1"/>
</dbReference>
<feature type="compositionally biased region" description="Basic residues" evidence="1">
    <location>
        <begin position="43"/>
        <end position="59"/>
    </location>
</feature>
<keyword evidence="4" id="KW-1185">Reference proteome</keyword>
<evidence type="ECO:0000259" key="2">
    <source>
        <dbReference type="Pfam" id="PF06056"/>
    </source>
</evidence>